<evidence type="ECO:0000313" key="2">
    <source>
        <dbReference type="Proteomes" id="UP000030856"/>
    </source>
</evidence>
<proteinExistence type="predicted"/>
<comment type="caution">
    <text evidence="1">The sequence shown here is derived from an EMBL/GenBank/DDBJ whole genome shotgun (WGS) entry which is preliminary data.</text>
</comment>
<accession>A0A0B0H8S7</accession>
<organism evidence="1 2">
    <name type="scientific">Solemya velum gill symbiont</name>
    <dbReference type="NCBI Taxonomy" id="2340"/>
    <lineage>
        <taxon>Bacteria</taxon>
        <taxon>Pseudomonadati</taxon>
        <taxon>Pseudomonadota</taxon>
        <taxon>Gammaproteobacteria</taxon>
        <taxon>sulfur-oxidizing symbionts</taxon>
    </lineage>
</organism>
<dbReference type="Proteomes" id="UP000030856">
    <property type="component" value="Unassembled WGS sequence"/>
</dbReference>
<sequence>MNVGYVVGSIFKNDRDLLLVIRQIADNNTVWIDYYHCMGSAVKKELPSYC</sequence>
<protein>
    <submittedName>
        <fullName evidence="1">Uncharacterized protein</fullName>
    </submittedName>
</protein>
<keyword evidence="2" id="KW-1185">Reference proteome</keyword>
<evidence type="ECO:0000313" key="1">
    <source>
        <dbReference type="EMBL" id="KHF25067.1"/>
    </source>
</evidence>
<gene>
    <name evidence="1" type="ORF">JV46_05040</name>
</gene>
<name>A0A0B0H8S7_SOVGS</name>
<dbReference type="AlphaFoldDB" id="A0A0B0H8S7"/>
<dbReference type="EMBL" id="JRAA01000002">
    <property type="protein sequence ID" value="KHF25067.1"/>
    <property type="molecule type" value="Genomic_DNA"/>
</dbReference>
<reference evidence="1 2" key="1">
    <citation type="journal article" date="2014" name="BMC Genomics">
        <title>The genome of the intracellular bacterium of the coastal bivalve, Solemya velum: a blueprint for thriving in and out of symbiosis.</title>
        <authorList>
            <person name="Dmytrenko O."/>
            <person name="Russell S.L."/>
            <person name="Loo W.T."/>
            <person name="Fontanez K.M."/>
            <person name="Liao L."/>
            <person name="Roeselers G."/>
            <person name="Sharma R."/>
            <person name="Stewart F.J."/>
            <person name="Newton I.L."/>
            <person name="Woyke T."/>
            <person name="Wu D."/>
            <person name="Lang J.M."/>
            <person name="Eisen J.A."/>
            <person name="Cavanaugh C.M."/>
        </authorList>
    </citation>
    <scope>NUCLEOTIDE SEQUENCE [LARGE SCALE GENOMIC DNA]</scope>
    <source>
        <strain evidence="1 2">WH</strain>
    </source>
</reference>